<evidence type="ECO:0000256" key="2">
    <source>
        <dbReference type="ARBA" id="ARBA00022833"/>
    </source>
</evidence>
<feature type="compositionally biased region" description="Polar residues" evidence="7">
    <location>
        <begin position="48"/>
        <end position="109"/>
    </location>
</feature>
<dbReference type="GO" id="GO:0006351">
    <property type="term" value="P:DNA-templated transcription"/>
    <property type="evidence" value="ECO:0007669"/>
    <property type="project" value="InterPro"/>
</dbReference>
<dbReference type="GO" id="GO:0000978">
    <property type="term" value="F:RNA polymerase II cis-regulatory region sequence-specific DNA binding"/>
    <property type="evidence" value="ECO:0007669"/>
    <property type="project" value="TreeGrafter"/>
</dbReference>
<evidence type="ECO:0000259" key="8">
    <source>
        <dbReference type="PROSITE" id="PS50048"/>
    </source>
</evidence>
<dbReference type="PANTHER" id="PTHR31944">
    <property type="entry name" value="HEME-RESPONSIVE ZINC FINGER TRANSCRIPTION FACTOR HAP1"/>
    <property type="match status" value="1"/>
</dbReference>
<dbReference type="Pfam" id="PF04082">
    <property type="entry name" value="Fungal_trans"/>
    <property type="match status" value="1"/>
</dbReference>
<evidence type="ECO:0000256" key="4">
    <source>
        <dbReference type="ARBA" id="ARBA00023125"/>
    </source>
</evidence>
<evidence type="ECO:0000256" key="1">
    <source>
        <dbReference type="ARBA" id="ARBA00022723"/>
    </source>
</evidence>
<dbReference type="EMBL" id="ML735232">
    <property type="protein sequence ID" value="KAE8393050.1"/>
    <property type="molecule type" value="Genomic_DNA"/>
</dbReference>
<keyword evidence="4" id="KW-0238">DNA-binding</keyword>
<evidence type="ECO:0000313" key="9">
    <source>
        <dbReference type="EMBL" id="KAE8393050.1"/>
    </source>
</evidence>
<dbReference type="Pfam" id="PF00172">
    <property type="entry name" value="Zn_clus"/>
    <property type="match status" value="1"/>
</dbReference>
<accession>A0A5N7CFT6</accession>
<name>A0A5N7CFT6_PETAA</name>
<evidence type="ECO:0000256" key="5">
    <source>
        <dbReference type="ARBA" id="ARBA00023163"/>
    </source>
</evidence>
<keyword evidence="5" id="KW-0804">Transcription</keyword>
<dbReference type="OrthoDB" id="4337792at2759"/>
<dbReference type="Proteomes" id="UP000326877">
    <property type="component" value="Unassembled WGS sequence"/>
</dbReference>
<organism evidence="9">
    <name type="scientific">Petromyces alliaceus</name>
    <name type="common">Aspergillus alliaceus</name>
    <dbReference type="NCBI Taxonomy" id="209559"/>
    <lineage>
        <taxon>Eukaryota</taxon>
        <taxon>Fungi</taxon>
        <taxon>Dikarya</taxon>
        <taxon>Ascomycota</taxon>
        <taxon>Pezizomycotina</taxon>
        <taxon>Eurotiomycetes</taxon>
        <taxon>Eurotiomycetidae</taxon>
        <taxon>Eurotiales</taxon>
        <taxon>Aspergillaceae</taxon>
        <taxon>Aspergillus</taxon>
        <taxon>Aspergillus subgen. Circumdati</taxon>
    </lineage>
</organism>
<sequence>MLGSEKRRRRPAVSCTLCRRRKIRCNRESPCSNCLRSRSGTCVYENPNLPSSPQHHSGQRLTAGSQDSVPIDRSSSASTSPFPNHLPSSLATNLTRPSTPTSQHSAQDAESTRLKLRIRQLEDQLTNATLRPSAPDSDIETTSSHVSGTFHVHCKRNASGQPESIPHSVSLKTRLLGQSHWSVSGVYLMRDTFNTLEPHLRGDSSNAWSGIEKCKSLARSIKAWRSPSWPALPSSNLPPREVADTLVDNYLRTTEAIYRILHIPTFRRDYEALWVSNTEPEVAFLVELKLVLALGAVTYDDHFSLRTSAIRWVYEAQIWVAEPKFKLRLNVQSLQIYLLLLFAQEQVGVGGDLTWVSAGALLRRAIHMGLHRDPIFLPRRTAFAAEMRRRLWNTILEVNLQSSLSSGGTPLISLGDFDTAPPGNFDDDQLEAQDPVPKVDFTQVSIAIALRKTFPQRLAVVKFLNDLASPGTYGETLKLDAELRAAYRALGQSLRALSSLNLNAQPLPSHYEIHVVDFLMHRYILSLHVPYFGPGLHGTAYTFSRKSVVESSLKLWRTACPSLSLVDAQLVTDTVPSASNDLPRLVACSSGFYPAVAIHAAFLIAVELRMQLQEEDSLCPAPLRPDLLSVLDDAKAWCLRVIEAGETNVKGYLLMSLVAAQVEGLMRGFREEQIAEVLVKAVEDVEYTCLPKLEKMAALAQGQGMGGVDELQHAVPVDLDEDWGFTTSDARFNPGDTEPMSWLFNDDLNLVASLL</sequence>
<evidence type="ECO:0000256" key="6">
    <source>
        <dbReference type="ARBA" id="ARBA00023242"/>
    </source>
</evidence>
<dbReference type="InterPro" id="IPR001138">
    <property type="entry name" value="Zn2Cys6_DnaBD"/>
</dbReference>
<reference evidence="9" key="1">
    <citation type="submission" date="2019-04" db="EMBL/GenBank/DDBJ databases">
        <title>Friends and foes A comparative genomics studyof 23 Aspergillus species from section Flavi.</title>
        <authorList>
            <consortium name="DOE Joint Genome Institute"/>
            <person name="Kjaerbolling I."/>
            <person name="Vesth T."/>
            <person name="Frisvad J.C."/>
            <person name="Nybo J.L."/>
            <person name="Theobald S."/>
            <person name="Kildgaard S."/>
            <person name="Isbrandt T."/>
            <person name="Kuo A."/>
            <person name="Sato A."/>
            <person name="Lyhne E.K."/>
            <person name="Kogle M.E."/>
            <person name="Wiebenga A."/>
            <person name="Kun R.S."/>
            <person name="Lubbers R.J."/>
            <person name="Makela M.R."/>
            <person name="Barry K."/>
            <person name="Chovatia M."/>
            <person name="Clum A."/>
            <person name="Daum C."/>
            <person name="Haridas S."/>
            <person name="He G."/>
            <person name="LaButti K."/>
            <person name="Lipzen A."/>
            <person name="Mondo S."/>
            <person name="Riley R."/>
            <person name="Salamov A."/>
            <person name="Simmons B.A."/>
            <person name="Magnuson J.K."/>
            <person name="Henrissat B."/>
            <person name="Mortensen U.H."/>
            <person name="Larsen T.O."/>
            <person name="Devries R.P."/>
            <person name="Grigoriev I.V."/>
            <person name="Machida M."/>
            <person name="Baker S.E."/>
            <person name="Andersen M.R."/>
        </authorList>
    </citation>
    <scope>NUCLEOTIDE SEQUENCE [LARGE SCALE GENOMIC DNA]</scope>
    <source>
        <strain evidence="9">IBT 14317</strain>
    </source>
</reference>
<dbReference type="CDD" id="cd00067">
    <property type="entry name" value="GAL4"/>
    <property type="match status" value="1"/>
</dbReference>
<dbReference type="GO" id="GO:0001228">
    <property type="term" value="F:DNA-binding transcription activator activity, RNA polymerase II-specific"/>
    <property type="evidence" value="ECO:0007669"/>
    <property type="project" value="TreeGrafter"/>
</dbReference>
<dbReference type="InterPro" id="IPR036864">
    <property type="entry name" value="Zn2-C6_fun-type_DNA-bd_sf"/>
</dbReference>
<dbReference type="GO" id="GO:0008270">
    <property type="term" value="F:zinc ion binding"/>
    <property type="evidence" value="ECO:0007669"/>
    <property type="project" value="InterPro"/>
</dbReference>
<proteinExistence type="predicted"/>
<dbReference type="InterPro" id="IPR051430">
    <property type="entry name" value="Fungal_TF_Env_Response"/>
</dbReference>
<dbReference type="Gene3D" id="4.10.240.10">
    <property type="entry name" value="Zn(2)-C6 fungal-type DNA-binding domain"/>
    <property type="match status" value="1"/>
</dbReference>
<keyword evidence="1" id="KW-0479">Metal-binding</keyword>
<dbReference type="InterPro" id="IPR007219">
    <property type="entry name" value="XnlR_reg_dom"/>
</dbReference>
<gene>
    <name evidence="9" type="ORF">BDV23DRAFT_180928</name>
</gene>
<dbReference type="SMART" id="SM00066">
    <property type="entry name" value="GAL4"/>
    <property type="match status" value="1"/>
</dbReference>
<keyword evidence="2" id="KW-0862">Zinc</keyword>
<evidence type="ECO:0000256" key="7">
    <source>
        <dbReference type="SAM" id="MobiDB-lite"/>
    </source>
</evidence>
<dbReference type="AlphaFoldDB" id="A0A5N7CFT6"/>
<dbReference type="PROSITE" id="PS50048">
    <property type="entry name" value="ZN2_CY6_FUNGAL_2"/>
    <property type="match status" value="1"/>
</dbReference>
<feature type="region of interest" description="Disordered" evidence="7">
    <location>
        <begin position="46"/>
        <end position="112"/>
    </location>
</feature>
<dbReference type="SUPFAM" id="SSF57701">
    <property type="entry name" value="Zn2/Cys6 DNA-binding domain"/>
    <property type="match status" value="1"/>
</dbReference>
<dbReference type="SMART" id="SM00906">
    <property type="entry name" value="Fungal_trans"/>
    <property type="match status" value="1"/>
</dbReference>
<dbReference type="GO" id="GO:0005634">
    <property type="term" value="C:nucleus"/>
    <property type="evidence" value="ECO:0007669"/>
    <property type="project" value="TreeGrafter"/>
</dbReference>
<evidence type="ECO:0000256" key="3">
    <source>
        <dbReference type="ARBA" id="ARBA00023015"/>
    </source>
</evidence>
<keyword evidence="3" id="KW-0805">Transcription regulation</keyword>
<dbReference type="CDD" id="cd12148">
    <property type="entry name" value="fungal_TF_MHR"/>
    <property type="match status" value="1"/>
</dbReference>
<feature type="domain" description="Zn(2)-C6 fungal-type" evidence="8">
    <location>
        <begin position="14"/>
        <end position="44"/>
    </location>
</feature>
<dbReference type="PROSITE" id="PS00463">
    <property type="entry name" value="ZN2_CY6_FUNGAL_1"/>
    <property type="match status" value="1"/>
</dbReference>
<dbReference type="PANTHER" id="PTHR31944:SF131">
    <property type="entry name" value="HEME-RESPONSIVE ZINC FINGER TRANSCRIPTION FACTOR HAP1"/>
    <property type="match status" value="1"/>
</dbReference>
<keyword evidence="6" id="KW-0539">Nucleus</keyword>
<protein>
    <recommendedName>
        <fullName evidence="8">Zn(2)-C6 fungal-type domain-containing protein</fullName>
    </recommendedName>
</protein>